<dbReference type="GO" id="GO:0004644">
    <property type="term" value="F:phosphoribosylglycinamide formyltransferase activity"/>
    <property type="evidence" value="ECO:0007669"/>
    <property type="project" value="UniProtKB-EC"/>
</dbReference>
<gene>
    <name evidence="11" type="ORF">Salat_0275700</name>
</gene>
<evidence type="ECO:0000256" key="9">
    <source>
        <dbReference type="SAM" id="Phobius"/>
    </source>
</evidence>
<keyword evidence="9" id="KW-0812">Transmembrane</keyword>
<dbReference type="Pfam" id="PF00551">
    <property type="entry name" value="Formyl_trans_N"/>
    <property type="match status" value="1"/>
</dbReference>
<dbReference type="PROSITE" id="PS00373">
    <property type="entry name" value="GART"/>
    <property type="match status" value="1"/>
</dbReference>
<dbReference type="PANTHER" id="PTHR43369">
    <property type="entry name" value="PHOSPHORIBOSYLGLYCINAMIDE FORMYLTRANSFERASE"/>
    <property type="match status" value="1"/>
</dbReference>
<comment type="similarity">
    <text evidence="5">Belongs to the GART family.</text>
</comment>
<dbReference type="Gene3D" id="3.40.50.170">
    <property type="entry name" value="Formyl transferase, N-terminal domain"/>
    <property type="match status" value="1"/>
</dbReference>
<dbReference type="EC" id="2.1.2.2" evidence="2"/>
<evidence type="ECO:0000256" key="3">
    <source>
        <dbReference type="ARBA" id="ARBA00022679"/>
    </source>
</evidence>
<dbReference type="PANTHER" id="PTHR43369:SF2">
    <property type="entry name" value="PHOSPHORIBOSYLGLYCINAMIDE FORMYLTRANSFERASE"/>
    <property type="match status" value="1"/>
</dbReference>
<keyword evidence="12" id="KW-1185">Reference proteome</keyword>
<reference evidence="11" key="1">
    <citation type="submission" date="2020-06" db="EMBL/GenBank/DDBJ databases">
        <authorList>
            <person name="Li T."/>
            <person name="Hu X."/>
            <person name="Zhang T."/>
            <person name="Song X."/>
            <person name="Zhang H."/>
            <person name="Dai N."/>
            <person name="Sheng W."/>
            <person name="Hou X."/>
            <person name="Wei L."/>
        </authorList>
    </citation>
    <scope>NUCLEOTIDE SEQUENCE</scope>
    <source>
        <strain evidence="11">3651</strain>
        <tissue evidence="11">Leaf</tissue>
    </source>
</reference>
<evidence type="ECO:0000256" key="4">
    <source>
        <dbReference type="ARBA" id="ARBA00022755"/>
    </source>
</evidence>
<organism evidence="11 12">
    <name type="scientific">Sesamum alatum</name>
    <dbReference type="NCBI Taxonomy" id="300844"/>
    <lineage>
        <taxon>Eukaryota</taxon>
        <taxon>Viridiplantae</taxon>
        <taxon>Streptophyta</taxon>
        <taxon>Embryophyta</taxon>
        <taxon>Tracheophyta</taxon>
        <taxon>Spermatophyta</taxon>
        <taxon>Magnoliopsida</taxon>
        <taxon>eudicotyledons</taxon>
        <taxon>Gunneridae</taxon>
        <taxon>Pentapetalae</taxon>
        <taxon>asterids</taxon>
        <taxon>lamiids</taxon>
        <taxon>Lamiales</taxon>
        <taxon>Pedaliaceae</taxon>
        <taxon>Sesamum</taxon>
    </lineage>
</organism>
<dbReference type="InterPro" id="IPR004607">
    <property type="entry name" value="GART"/>
</dbReference>
<evidence type="ECO:0000256" key="7">
    <source>
        <dbReference type="ARBA" id="ARBA00041682"/>
    </source>
</evidence>
<protein>
    <recommendedName>
        <fullName evidence="2">phosphoribosylglycinamide formyltransferase 1</fullName>
        <ecNumber evidence="2">2.1.2.2</ecNumber>
    </recommendedName>
    <alternativeName>
        <fullName evidence="7">5'-phosphoribosylglycinamide transformylase</fullName>
    </alternativeName>
    <alternativeName>
        <fullName evidence="6">GAR transformylase</fullName>
    </alternativeName>
</protein>
<dbReference type="InterPro" id="IPR002376">
    <property type="entry name" value="Formyl_transf_N"/>
</dbReference>
<dbReference type="Proteomes" id="UP001293254">
    <property type="component" value="Unassembled WGS sequence"/>
</dbReference>
<proteinExistence type="inferred from homology"/>
<dbReference type="HAMAP" id="MF_01930">
    <property type="entry name" value="PurN"/>
    <property type="match status" value="1"/>
</dbReference>
<evidence type="ECO:0000256" key="5">
    <source>
        <dbReference type="ARBA" id="ARBA00038440"/>
    </source>
</evidence>
<comment type="caution">
    <text evidence="11">The sequence shown here is derived from an EMBL/GenBank/DDBJ whole genome shotgun (WGS) entry which is preliminary data.</text>
</comment>
<evidence type="ECO:0000313" key="11">
    <source>
        <dbReference type="EMBL" id="KAK4439408.1"/>
    </source>
</evidence>
<evidence type="ECO:0000259" key="10">
    <source>
        <dbReference type="Pfam" id="PF00551"/>
    </source>
</evidence>
<keyword evidence="4" id="KW-0658">Purine biosynthesis</keyword>
<keyword evidence="9" id="KW-0472">Membrane</keyword>
<feature type="transmembrane region" description="Helical" evidence="9">
    <location>
        <begin position="126"/>
        <end position="144"/>
    </location>
</feature>
<dbReference type="GO" id="GO:0009507">
    <property type="term" value="C:chloroplast"/>
    <property type="evidence" value="ECO:0007669"/>
    <property type="project" value="TreeGrafter"/>
</dbReference>
<dbReference type="CDD" id="cd08645">
    <property type="entry name" value="FMT_core_GART"/>
    <property type="match status" value="1"/>
</dbReference>
<evidence type="ECO:0000256" key="1">
    <source>
        <dbReference type="ARBA" id="ARBA00005054"/>
    </source>
</evidence>
<sequence>MPMEIQRVILRGSFNPAVPPFQTRKARRDSTLTLTTPFLSEIGSSKWVSMKCDSSFYSDTLPTKRNLQCRNGAQKPECKGISDIEEDKPKAKIRRKNLAVFVSGGGSNFRSIHEATLNGTYQDCKFYGIIVLFLICWLLFYNPMVTYDADCGGAEYARGKGIPVIVFPKRKDTEEVFSAEDLVIVLRSFKVDFILLAGYLKLIPAALIQAYPKAILNIHPSLLPAFGGKGYYGMKVHKAVIASGARYSGPTIHYVDEQYDTGRILAQRVVPVLAKDTAEELAARVLHEEHKLYVEVSAALCEEQITWREDGVPLIQSKENPNDYR</sequence>
<evidence type="ECO:0000256" key="2">
    <source>
        <dbReference type="ARBA" id="ARBA00012254"/>
    </source>
</evidence>
<dbReference type="GO" id="GO:0006189">
    <property type="term" value="P:'de novo' IMP biosynthetic process"/>
    <property type="evidence" value="ECO:0007669"/>
    <property type="project" value="InterPro"/>
</dbReference>
<comment type="catalytic activity">
    <reaction evidence="8">
        <text>N(1)-(5-phospho-beta-D-ribosyl)glycinamide + (6R)-10-formyltetrahydrofolate = N(2)-formyl-N(1)-(5-phospho-beta-D-ribosyl)glycinamide + (6S)-5,6,7,8-tetrahydrofolate + H(+)</text>
        <dbReference type="Rhea" id="RHEA:15053"/>
        <dbReference type="ChEBI" id="CHEBI:15378"/>
        <dbReference type="ChEBI" id="CHEBI:57453"/>
        <dbReference type="ChEBI" id="CHEBI:143788"/>
        <dbReference type="ChEBI" id="CHEBI:147286"/>
        <dbReference type="ChEBI" id="CHEBI:195366"/>
        <dbReference type="EC" id="2.1.2.2"/>
    </reaction>
</comment>
<accession>A0AAE1Z116</accession>
<evidence type="ECO:0000256" key="8">
    <source>
        <dbReference type="ARBA" id="ARBA00047664"/>
    </source>
</evidence>
<dbReference type="AlphaFoldDB" id="A0AAE1Z116"/>
<evidence type="ECO:0000313" key="12">
    <source>
        <dbReference type="Proteomes" id="UP001293254"/>
    </source>
</evidence>
<dbReference type="InterPro" id="IPR001555">
    <property type="entry name" value="GART_AS"/>
</dbReference>
<dbReference type="SUPFAM" id="SSF53328">
    <property type="entry name" value="Formyltransferase"/>
    <property type="match status" value="1"/>
</dbReference>
<reference evidence="11" key="2">
    <citation type="journal article" date="2024" name="Plant">
        <title>Genomic evolution and insights into agronomic trait innovations of Sesamum species.</title>
        <authorList>
            <person name="Miao H."/>
            <person name="Wang L."/>
            <person name="Qu L."/>
            <person name="Liu H."/>
            <person name="Sun Y."/>
            <person name="Le M."/>
            <person name="Wang Q."/>
            <person name="Wei S."/>
            <person name="Zheng Y."/>
            <person name="Lin W."/>
            <person name="Duan Y."/>
            <person name="Cao H."/>
            <person name="Xiong S."/>
            <person name="Wang X."/>
            <person name="Wei L."/>
            <person name="Li C."/>
            <person name="Ma Q."/>
            <person name="Ju M."/>
            <person name="Zhao R."/>
            <person name="Li G."/>
            <person name="Mu C."/>
            <person name="Tian Q."/>
            <person name="Mei H."/>
            <person name="Zhang T."/>
            <person name="Gao T."/>
            <person name="Zhang H."/>
        </authorList>
    </citation>
    <scope>NUCLEOTIDE SEQUENCE</scope>
    <source>
        <strain evidence="11">3651</strain>
    </source>
</reference>
<name>A0AAE1Z116_9LAMI</name>
<dbReference type="InterPro" id="IPR036477">
    <property type="entry name" value="Formyl_transf_N_sf"/>
</dbReference>
<keyword evidence="3" id="KW-0808">Transferase</keyword>
<keyword evidence="9" id="KW-1133">Transmembrane helix</keyword>
<feature type="domain" description="Formyl transferase N-terminal" evidence="10">
    <location>
        <begin position="96"/>
        <end position="296"/>
    </location>
</feature>
<evidence type="ECO:0000256" key="6">
    <source>
        <dbReference type="ARBA" id="ARBA00041324"/>
    </source>
</evidence>
<dbReference type="EMBL" id="JACGWO010000001">
    <property type="protein sequence ID" value="KAK4439408.1"/>
    <property type="molecule type" value="Genomic_DNA"/>
</dbReference>
<comment type="pathway">
    <text evidence="1">Purine metabolism; IMP biosynthesis via de novo pathway; N(2)-formyl-N(1)-(5-phospho-D-ribosyl)glycinamide from N(1)-(5-phospho-D-ribosyl)glycinamide (10-formyl THF route): step 1/1.</text>
</comment>